<dbReference type="InterPro" id="IPR015424">
    <property type="entry name" value="PyrdxlP-dep_Trfase"/>
</dbReference>
<feature type="modified residue" description="N6-(pyridoxal phosphate)lysine" evidence="8 9">
    <location>
        <position position="308"/>
    </location>
</feature>
<dbReference type="PANTHER" id="PTHR32328:SF0">
    <property type="entry name" value="L-SERYL-TRNA(SEC) SELENIUM TRANSFERASE"/>
    <property type="match status" value="1"/>
</dbReference>
<dbReference type="UniPathway" id="UPA00906">
    <property type="reaction ID" value="UER00896"/>
</dbReference>
<accession>A0A7Z2W005</accession>
<proteinExistence type="inferred from homology"/>
<dbReference type="RefSeq" id="WP_170204431.1">
    <property type="nucleotide sequence ID" value="NZ_CP051685.1"/>
</dbReference>
<evidence type="ECO:0000256" key="7">
    <source>
        <dbReference type="ARBA" id="ARBA00044507"/>
    </source>
</evidence>
<dbReference type="EMBL" id="CP051685">
    <property type="protein sequence ID" value="QJE02344.1"/>
    <property type="molecule type" value="Genomic_DNA"/>
</dbReference>
<dbReference type="InterPro" id="IPR004534">
    <property type="entry name" value="SelA_trans"/>
</dbReference>
<gene>
    <name evidence="8" type="primary">selA</name>
    <name evidence="11" type="ORF">HH212_21880</name>
</gene>
<organism evidence="11 12">
    <name type="scientific">Massilia forsythiae</name>
    <dbReference type="NCBI Taxonomy" id="2728020"/>
    <lineage>
        <taxon>Bacteria</taxon>
        <taxon>Pseudomonadati</taxon>
        <taxon>Pseudomonadota</taxon>
        <taxon>Betaproteobacteria</taxon>
        <taxon>Burkholderiales</taxon>
        <taxon>Oxalobacteraceae</taxon>
        <taxon>Telluria group</taxon>
        <taxon>Massilia</taxon>
    </lineage>
</organism>
<evidence type="ECO:0000256" key="9">
    <source>
        <dbReference type="PIRSR" id="PIRSR618319-50"/>
    </source>
</evidence>
<evidence type="ECO:0000259" key="10">
    <source>
        <dbReference type="Pfam" id="PF12390"/>
    </source>
</evidence>
<keyword evidence="3 8" id="KW-0808">Transferase</keyword>
<dbReference type="Gene3D" id="3.90.1150.180">
    <property type="match status" value="1"/>
</dbReference>
<dbReference type="InterPro" id="IPR015421">
    <property type="entry name" value="PyrdxlP-dep_Trfase_major"/>
</dbReference>
<evidence type="ECO:0000256" key="5">
    <source>
        <dbReference type="ARBA" id="ARBA00022917"/>
    </source>
</evidence>
<dbReference type="GO" id="GO:0001514">
    <property type="term" value="P:selenocysteine incorporation"/>
    <property type="evidence" value="ECO:0007669"/>
    <property type="project" value="UniProtKB-UniRule"/>
</dbReference>
<dbReference type="KEGG" id="mfy:HH212_21880"/>
<comment type="similarity">
    <text evidence="7 8">Belongs to the SelA family.</text>
</comment>
<evidence type="ECO:0000313" key="12">
    <source>
        <dbReference type="Proteomes" id="UP000502415"/>
    </source>
</evidence>
<evidence type="ECO:0000256" key="6">
    <source>
        <dbReference type="ARBA" id="ARBA00023266"/>
    </source>
</evidence>
<dbReference type="GO" id="GO:0001717">
    <property type="term" value="P:conversion of seryl-tRNAsec to selenocys-tRNAsec"/>
    <property type="evidence" value="ECO:0007669"/>
    <property type="project" value="UniProtKB-UniRule"/>
</dbReference>
<dbReference type="Proteomes" id="UP000502415">
    <property type="component" value="Chromosome"/>
</dbReference>
<dbReference type="GO" id="GO:0004125">
    <property type="term" value="F:L-seryl-tRNA(Sec) selenium transferase activity"/>
    <property type="evidence" value="ECO:0007669"/>
    <property type="project" value="UniProtKB-UniRule"/>
</dbReference>
<protein>
    <recommendedName>
        <fullName evidence="8">L-seryl-tRNA(Sec) selenium transferase</fullName>
        <ecNumber evidence="8">2.9.1.1</ecNumber>
    </recommendedName>
    <alternativeName>
        <fullName evidence="8">Selenocysteine synthase</fullName>
        <shortName evidence="8">Sec synthase</shortName>
    </alternativeName>
    <alternativeName>
        <fullName evidence="8">Selenocysteinyl-tRNA(Sec) synthase</fullName>
    </alternativeName>
</protein>
<comment type="catalytic activity">
    <reaction evidence="8">
        <text>L-seryl-tRNA(Sec) + selenophosphate + H(+) = L-selenocysteinyl-tRNA(Sec) + phosphate</text>
        <dbReference type="Rhea" id="RHEA:22728"/>
        <dbReference type="Rhea" id="RHEA-COMP:9742"/>
        <dbReference type="Rhea" id="RHEA-COMP:9743"/>
        <dbReference type="ChEBI" id="CHEBI:15378"/>
        <dbReference type="ChEBI" id="CHEBI:16144"/>
        <dbReference type="ChEBI" id="CHEBI:43474"/>
        <dbReference type="ChEBI" id="CHEBI:78533"/>
        <dbReference type="ChEBI" id="CHEBI:78573"/>
        <dbReference type="EC" id="2.9.1.1"/>
    </reaction>
</comment>
<comment type="pathway">
    <text evidence="8">Aminoacyl-tRNA biosynthesis; selenocysteinyl-tRNA(Sec) biosynthesis; selenocysteinyl-tRNA(Sec) from L-seryl-tRNA(Sec) (bacterial route): step 1/1.</text>
</comment>
<dbReference type="AlphaFoldDB" id="A0A7Z2W005"/>
<dbReference type="InterPro" id="IPR018319">
    <property type="entry name" value="SelA-like"/>
</dbReference>
<comment type="cofactor">
    <cofactor evidence="1 8 9">
        <name>pyridoxal 5'-phosphate</name>
        <dbReference type="ChEBI" id="CHEBI:597326"/>
    </cofactor>
</comment>
<keyword evidence="2 8" id="KW-0963">Cytoplasm</keyword>
<comment type="function">
    <text evidence="8">Converts seryl-tRNA(Sec) to selenocysteinyl-tRNA(Sec) required for selenoprotein biosynthesis.</text>
</comment>
<evidence type="ECO:0000256" key="8">
    <source>
        <dbReference type="HAMAP-Rule" id="MF_00423"/>
    </source>
</evidence>
<dbReference type="SUPFAM" id="SSF53383">
    <property type="entry name" value="PLP-dependent transferases"/>
    <property type="match status" value="1"/>
</dbReference>
<feature type="domain" description="L-seryl-tRNA selenium transferase N-terminal" evidence="10">
    <location>
        <begin position="9"/>
        <end position="46"/>
    </location>
</feature>
<evidence type="ECO:0000256" key="4">
    <source>
        <dbReference type="ARBA" id="ARBA00022898"/>
    </source>
</evidence>
<dbReference type="GO" id="GO:0005737">
    <property type="term" value="C:cytoplasm"/>
    <property type="evidence" value="ECO:0007669"/>
    <property type="project" value="UniProtKB-SubCell"/>
</dbReference>
<dbReference type="Pfam" id="PF12390">
    <property type="entry name" value="Se-cys_synth_N"/>
    <property type="match status" value="1"/>
</dbReference>
<name>A0A7Z2W005_9BURK</name>
<dbReference type="Gene3D" id="3.40.640.10">
    <property type="entry name" value="Type I PLP-dependent aspartate aminotransferase-like (Major domain)"/>
    <property type="match status" value="1"/>
</dbReference>
<evidence type="ECO:0000256" key="1">
    <source>
        <dbReference type="ARBA" id="ARBA00001933"/>
    </source>
</evidence>
<keyword evidence="6 8" id="KW-0711">Selenium</keyword>
<comment type="subcellular location">
    <subcellularLocation>
        <location evidence="8">Cytoplasm</location>
    </subcellularLocation>
</comment>
<evidence type="ECO:0000256" key="2">
    <source>
        <dbReference type="ARBA" id="ARBA00022490"/>
    </source>
</evidence>
<keyword evidence="5 8" id="KW-0648">Protein biosynthesis</keyword>
<evidence type="ECO:0000256" key="3">
    <source>
        <dbReference type="ARBA" id="ARBA00022679"/>
    </source>
</evidence>
<dbReference type="Pfam" id="PF03841">
    <property type="entry name" value="SelA"/>
    <property type="match status" value="1"/>
</dbReference>
<dbReference type="PANTHER" id="PTHR32328">
    <property type="entry name" value="L-SERYL-TRNA(SEC) SELENIUM TRANSFERASE"/>
    <property type="match status" value="1"/>
</dbReference>
<dbReference type="NCBIfam" id="TIGR00474">
    <property type="entry name" value="selA"/>
    <property type="match status" value="1"/>
</dbReference>
<dbReference type="EC" id="2.9.1.1" evidence="8"/>
<keyword evidence="4 8" id="KW-0663">Pyridoxal phosphate</keyword>
<keyword evidence="12" id="KW-1185">Reference proteome</keyword>
<evidence type="ECO:0000313" key="11">
    <source>
        <dbReference type="EMBL" id="QJE02344.1"/>
    </source>
</evidence>
<sequence>MKAAAANLRLPAVHALLDDPACAPLLAQYGREQTVDALRALLNDVRARLLAAAGPAVDAAADAVADAAPPDTTAAGLLALLGERLRAANVSRLRPVYNLTGTVLHTNLGRALLPDEAVNAVVEALRWPMNLEWDIETGTRGDRDNLVEQQLRELTGAEAVTIVNNNAAAVLLMLNALASGGEVIVSRGELVEIGGAFRIPDIMARAGATLREVGTTNRTHFKDYAEAAGEKTALMMKVHTSNYAITGFTKEVTTAELAPLGRERGIPVAVDLGSGTLVDLERWGLPHETTVRETIAAGADLVTFSGDKLLGGPQCGIIAGRADLIAKIKKNPLKRALRVSKLTLAALEPVLNLYRAPDLLAERLTTLRLLTRPAASMQALADSLAEPLQAALGASYAVTVAPMLSQIGSGALPVASLPSFGLAIRAAGAKASGNKGSNPLGALERRLRALPCPVIGRIADDTLWLDLRCLEQDRRDEFAAQLAQLAPQLQERPAA</sequence>
<reference evidence="11 12" key="1">
    <citation type="submission" date="2020-04" db="EMBL/GenBank/DDBJ databases">
        <title>Genome sequencing of novel species.</title>
        <authorList>
            <person name="Heo J."/>
            <person name="Kim S.-J."/>
            <person name="Kim J.-S."/>
            <person name="Hong S.-B."/>
            <person name="Kwon S.-W."/>
        </authorList>
    </citation>
    <scope>NUCLEOTIDE SEQUENCE [LARGE SCALE GENOMIC DNA]</scope>
    <source>
        <strain evidence="11 12">GN2-R2</strain>
    </source>
</reference>
<dbReference type="HAMAP" id="MF_00423">
    <property type="entry name" value="SelA"/>
    <property type="match status" value="1"/>
</dbReference>
<dbReference type="InterPro" id="IPR025862">
    <property type="entry name" value="SelA_trans_N_dom"/>
</dbReference>